<dbReference type="FlyBase" id="FBgn0032452">
    <property type="gene designation" value="CG15484"/>
</dbReference>
<dbReference type="IntAct" id="Q9VK61">
    <property type="interactions" value="2"/>
</dbReference>
<dbReference type="AlphaFoldDB" id="Q9VK61"/>
<keyword evidence="5" id="KW-1185">Reference proteome</keyword>
<evidence type="ECO:0000313" key="4">
    <source>
        <dbReference type="FlyBase" id="FBgn0032452"/>
    </source>
</evidence>
<dbReference type="RefSeq" id="NP_609587.1">
    <property type="nucleotide sequence ID" value="NM_135743.3"/>
</dbReference>
<reference evidence="2" key="12">
    <citation type="journal article" date="2015" name="G3 (Bethesda)">
        <title>Gene Model Annotations for Drosophila melanogaster: The Rule-Benders.</title>
        <authorList>
            <consortium name="FlyBase Consortium"/>
            <person name="Crosby M.A."/>
            <person name="Gramates L.S."/>
            <person name="Dos Santos G."/>
            <person name="Matthews B.B."/>
            <person name="St Pierre S.E."/>
            <person name="Zhou P."/>
            <person name="Schroeder A.J."/>
            <person name="Falls K."/>
            <person name="Emmert D.B."/>
            <person name="Russo S.M."/>
            <person name="Gelbart W.M."/>
            <person name="null"/>
        </authorList>
    </citation>
    <scope>NUCLEOTIDE SEQUENCE</scope>
</reference>
<reference evidence="2 5" key="1">
    <citation type="journal article" date="2000" name="Science">
        <title>The genome sequence of Drosophila melanogaster.</title>
        <authorList>
            <person name="Adams M.D."/>
            <person name="Celniker S.E."/>
            <person name="Holt R.A."/>
            <person name="Evans C.A."/>
            <person name="Gocayne J.D."/>
            <person name="Amanatides P.G."/>
            <person name="Scherer S.E."/>
            <person name="Li P.W."/>
            <person name="Hoskins R.A."/>
            <person name="Galle R.F."/>
            <person name="George R.A."/>
            <person name="Lewis S.E."/>
            <person name="Richards S."/>
            <person name="Ashburner M."/>
            <person name="Henderson S.N."/>
            <person name="Sutton G.G."/>
            <person name="Wortman J.R."/>
            <person name="Yandell M.D."/>
            <person name="Zhang Q."/>
            <person name="Chen L.X."/>
            <person name="Brandon R.C."/>
            <person name="Rogers Y.H."/>
            <person name="Blazej R.G."/>
            <person name="Champe M."/>
            <person name="Pfeiffer B.D."/>
            <person name="Wan K.H."/>
            <person name="Doyle C."/>
            <person name="Baxter E.G."/>
            <person name="Helt G."/>
            <person name="Nelson C.R."/>
            <person name="Gabor G.L."/>
            <person name="Abril J.F."/>
            <person name="Agbayani A."/>
            <person name="An H.J."/>
            <person name="Andrews-Pfannkoch C."/>
            <person name="Baldwin D."/>
            <person name="Ballew R.M."/>
            <person name="Basu A."/>
            <person name="Baxendale J."/>
            <person name="Bayraktaroglu L."/>
            <person name="Beasley E.M."/>
            <person name="Beeson K.Y."/>
            <person name="Benos P.V."/>
            <person name="Berman B.P."/>
            <person name="Bhandari D."/>
            <person name="Bolshakov S."/>
            <person name="Borkova D."/>
            <person name="Botchan M.R."/>
            <person name="Bouck J."/>
            <person name="Brokstein P."/>
            <person name="Brottier P."/>
            <person name="Burtis K.C."/>
            <person name="Busam D.A."/>
            <person name="Butler H."/>
            <person name="Cadieu E."/>
            <person name="Center A."/>
            <person name="Chandra I."/>
            <person name="Cherry J.M."/>
            <person name="Cawley S."/>
            <person name="Dahlke C."/>
            <person name="Davenport L.B."/>
            <person name="Davies P."/>
            <person name="de Pablos B."/>
            <person name="Delcher A."/>
            <person name="Deng Z."/>
            <person name="Mays A.D."/>
            <person name="Dew I."/>
            <person name="Dietz S.M."/>
            <person name="Dodson K."/>
            <person name="Doup L.E."/>
            <person name="Downes M."/>
            <person name="Dugan-Rocha S."/>
            <person name="Dunkov B.C."/>
            <person name="Dunn P."/>
            <person name="Durbin K.J."/>
            <person name="Evangelista C.C."/>
            <person name="Ferraz C."/>
            <person name="Ferriera S."/>
            <person name="Fleischmann W."/>
            <person name="Fosler C."/>
            <person name="Gabrielian A.E."/>
            <person name="Garg N.S."/>
            <person name="Gelbart W.M."/>
            <person name="Glasser K."/>
            <person name="Glodek A."/>
            <person name="Gong F."/>
            <person name="Gorrell J.H."/>
            <person name="Gu Z."/>
            <person name="Guan P."/>
            <person name="Harris M."/>
            <person name="Harris N.L."/>
            <person name="Harvey D."/>
            <person name="Heiman T.J."/>
            <person name="Hernandez J.R."/>
            <person name="Houck J."/>
            <person name="Hostin D."/>
            <person name="Houston K.A."/>
            <person name="Howland T.J."/>
            <person name="Wei M.H."/>
            <person name="Ibegwam C."/>
            <person name="Jalali M."/>
            <person name="Kalush F."/>
            <person name="Karpen G.H."/>
            <person name="Ke Z."/>
            <person name="Kennison J.A."/>
            <person name="Ketchum K.A."/>
            <person name="Kimmel B.E."/>
            <person name="Kodira C.D."/>
            <person name="Kraft C."/>
            <person name="Kravitz S."/>
            <person name="Kulp D."/>
            <person name="Lai Z."/>
            <person name="Lasko P."/>
            <person name="Lei Y."/>
            <person name="Levitsky A.A."/>
            <person name="Li J."/>
            <person name="Li Z."/>
            <person name="Liang Y."/>
            <person name="Lin X."/>
            <person name="Liu X."/>
            <person name="Mattei B."/>
            <person name="McIntosh T.C."/>
            <person name="McLeod M.P."/>
            <person name="McPherson D."/>
            <person name="Merkulov G."/>
            <person name="Milshina N.V."/>
            <person name="Mobarry C."/>
            <person name="Morris J."/>
            <person name="Moshrefi A."/>
            <person name="Mount S.M."/>
            <person name="Moy M."/>
            <person name="Murphy B."/>
            <person name="Murphy L."/>
            <person name="Muzny D.M."/>
            <person name="Nelson D.L."/>
            <person name="Nelson D.R."/>
            <person name="Nelson K.A."/>
            <person name="Nixon K."/>
            <person name="Nusskern D.R."/>
            <person name="Pacleb J.M."/>
            <person name="Palazzolo M."/>
            <person name="Pittman G.S."/>
            <person name="Pan S."/>
            <person name="Pollard J."/>
            <person name="Puri V."/>
            <person name="Reese M.G."/>
            <person name="Reinert K."/>
            <person name="Remington K."/>
            <person name="Saunders R.D."/>
            <person name="Scheeler F."/>
            <person name="Shen H."/>
            <person name="Shue B.C."/>
            <person name="Siden-Kiamos I."/>
            <person name="Simpson M."/>
            <person name="Skupski M.P."/>
            <person name="Smith T."/>
            <person name="Spier E."/>
            <person name="Spradling A.C."/>
            <person name="Stapleton M."/>
            <person name="Strong R."/>
            <person name="Sun E."/>
            <person name="Svirskas R."/>
            <person name="Tector C."/>
            <person name="Turner R."/>
            <person name="Venter E."/>
            <person name="Wang A.H."/>
            <person name="Wang X."/>
            <person name="Wang Z.Y."/>
            <person name="Wassarman D.A."/>
            <person name="Weinstock G.M."/>
            <person name="Weissenbach J."/>
            <person name="Williams S.M."/>
            <person name="WoodageT"/>
            <person name="Worley K.C."/>
            <person name="Wu D."/>
            <person name="Yang S."/>
            <person name="Yao Q.A."/>
            <person name="Ye J."/>
            <person name="Yeh R.F."/>
            <person name="Zaveri J.S."/>
            <person name="Zhan M."/>
            <person name="Zhang G."/>
            <person name="Zhao Q."/>
            <person name="Zheng L."/>
            <person name="Zheng X.H."/>
            <person name="Zhong F.N."/>
            <person name="Zhong W."/>
            <person name="Zhou X."/>
            <person name="Zhu S."/>
            <person name="Zhu X."/>
            <person name="Smith H.O."/>
            <person name="Gibbs R.A."/>
            <person name="Myers E.W."/>
            <person name="Rubin G.M."/>
            <person name="Venter J.C."/>
        </authorList>
    </citation>
    <scope>NUCLEOTIDE SEQUENCE [LARGE SCALE GENOMIC DNA]</scope>
    <source>
        <strain evidence="5">Berkeley</strain>
    </source>
</reference>
<reference evidence="5" key="2">
    <citation type="journal article" date="2002" name="Genome Biol.">
        <title>Finishing a whole-genome shotgun: release 3 of the Drosophila melanogaster euchromatic genome sequence.</title>
        <authorList>
            <person name="Celniker S.E."/>
            <person name="Wheeler D.A."/>
            <person name="Kronmiller B."/>
            <person name="Carlson J.W."/>
            <person name="Halpern A."/>
            <person name="Patel S."/>
            <person name="Adams M."/>
            <person name="Champe M."/>
            <person name="Dugan S.P."/>
            <person name="Frise E."/>
            <person name="Hodgson A."/>
            <person name="George R.A."/>
            <person name="Hoskins R.A."/>
            <person name="Laverty T."/>
            <person name="Muzny D.M."/>
            <person name="Nelson C.R."/>
            <person name="Pacleb J.M."/>
            <person name="Park S."/>
            <person name="Pfeiffer B.D."/>
            <person name="Richards S."/>
            <person name="Sodergren E.J."/>
            <person name="Svirskas R."/>
            <person name="Tabor P.E."/>
            <person name="Wan K."/>
            <person name="Stapleton M."/>
            <person name="Sutton G.G."/>
            <person name="Venter C."/>
            <person name="Weinstock G."/>
            <person name="Scherer S.E."/>
            <person name="Myers E.W."/>
            <person name="Gibbs R.A."/>
            <person name="Rubin G.M."/>
        </authorList>
    </citation>
    <scope>NUCLEOTIDE SEQUENCE [LARGE SCALE GENOMIC DNA]</scope>
    <source>
        <strain evidence="5">Berkeley</strain>
    </source>
</reference>
<dbReference type="KEGG" id="dme:Dmel_CG15484"/>
<evidence type="ECO:0000313" key="3">
    <source>
        <dbReference type="EMBL" id="AAY55066.1"/>
    </source>
</evidence>
<dbReference type="EMBL" id="BT022650">
    <property type="protein sequence ID" value="AAY55066.1"/>
    <property type="molecule type" value="mRNA"/>
</dbReference>
<dbReference type="OMA" id="PKFFEPG"/>
<reference evidence="2" key="14">
    <citation type="submission" date="2022-11" db="EMBL/GenBank/DDBJ databases">
        <title>Drosophila melanogaster release 4 sequence.</title>
        <authorList>
            <consortium name="Berkeley Drosophila Genome Project"/>
            <person name="Celniker S."/>
            <person name="Carlson J."/>
            <person name="Wan K."/>
            <person name="Pfeiffer B."/>
            <person name="Frise E."/>
            <person name="George R."/>
            <person name="Hoskins R."/>
            <person name="Stapleton M."/>
            <person name="Pacleb J."/>
            <person name="Park S."/>
            <person name="Svirskas R."/>
            <person name="Smith E."/>
            <person name="Yu C."/>
            <person name="Rubin G."/>
        </authorList>
    </citation>
    <scope>NUCLEOTIDE SEQUENCE</scope>
</reference>
<evidence type="ECO:0000256" key="1">
    <source>
        <dbReference type="SAM" id="MobiDB-lite"/>
    </source>
</evidence>
<dbReference type="Bgee" id="FBgn0032452">
    <property type="expression patterns" value="Expressed in spermatogonium in testis and 14 other cell types or tissues"/>
</dbReference>
<dbReference type="InParanoid" id="Q9VK61"/>
<reference evidence="2" key="8">
    <citation type="submission" date="2006-08" db="EMBL/GenBank/DDBJ databases">
        <authorList>
            <person name="Celniker S."/>
            <person name="Carlson J."/>
            <person name="Wan K."/>
            <person name="Frise E."/>
            <person name="Hoskins R."/>
            <person name="Park S."/>
            <person name="Svirskas R."/>
            <person name="Rubin G."/>
        </authorList>
    </citation>
    <scope>NUCLEOTIDE SEQUENCE</scope>
</reference>
<protein>
    <submittedName>
        <fullName evidence="3">IP07046p</fullName>
    </submittedName>
</protein>
<dbReference type="HOGENOM" id="CLU_102328_0_0_1"/>
<reference evidence="2 5" key="6">
    <citation type="journal article" date="2005" name="PLoS Comput. Biol.">
        <title>Combined evidence annotation of transposable elements in genome sequences.</title>
        <authorList>
            <person name="Quesneville H."/>
            <person name="Bergman C.M."/>
            <person name="Andrieu O."/>
            <person name="Autard D."/>
            <person name="Nouaud D."/>
            <person name="Ashburner M."/>
            <person name="Anxolabehere D."/>
        </authorList>
    </citation>
    <scope>NUCLEOTIDE SEQUENCE [LARGE SCALE GENOMIC DNA]</scope>
    <source>
        <strain evidence="5">Berkeley</strain>
    </source>
</reference>
<reference evidence="5" key="4">
    <citation type="journal article" date="2002" name="Genome Biol.">
        <title>The transposable elements of the Drosophila melanogaster euchromatin: a genomics perspective.</title>
        <authorList>
            <person name="Kaminker J.S."/>
            <person name="Bergman C.M."/>
            <person name="Kronmiller B."/>
            <person name="Carlson J."/>
            <person name="Svirskas R."/>
            <person name="Patel S."/>
            <person name="Frise E."/>
            <person name="Wheeler D.A."/>
            <person name="Lewis S.E."/>
            <person name="Rubin G.M."/>
            <person name="Ashburner M."/>
            <person name="Celniker S.E."/>
        </authorList>
    </citation>
    <scope>NUCLEOTIDE SEQUENCE [LARGE SCALE GENOMIC DNA]</scope>
    <source>
        <strain evidence="5">Berkeley</strain>
    </source>
</reference>
<dbReference type="VEuPathDB" id="VectorBase:FBgn0032452"/>
<reference evidence="2 5" key="5">
    <citation type="journal article" date="2002" name="Genome Biol.">
        <title>Heterochromatic sequences in a Drosophila whole-genome shotgun assembly.</title>
        <authorList>
            <person name="Hoskins R.A."/>
            <person name="Smith C.D."/>
            <person name="Carlson J.W."/>
            <person name="Carvalho A.B."/>
            <person name="Halpern A."/>
            <person name="Kaminker J.S."/>
            <person name="Kennedy C."/>
            <person name="Mungall C.J."/>
            <person name="Sullivan B.A."/>
            <person name="Sutton G.G."/>
            <person name="Yasuhara J.C."/>
            <person name="Wakimoto B.T."/>
            <person name="Myers E.W."/>
            <person name="Celniker S.E."/>
            <person name="Rubin G.M."/>
            <person name="Karpen G.H."/>
        </authorList>
    </citation>
    <scope>NUCLEOTIDE SEQUENCE [LARGE SCALE GENOMIC DNA]</scope>
    <source>
        <strain evidence="5">Berkeley</strain>
    </source>
</reference>
<sequence length="206" mass="23521">MAWVPTSRFEHDLVQLEPHFNLVHGQIAYELRKKEEFSESVPIHTYELLTAREDLLGYGTRGGKGREIRQSLQMMETIQRVAGTKPLGEHATMEDWEDTTMVDVEAIAIIRNFGRMTLKQDSLTLQPQISLPAVAPNESQRFPLITDRDFFTPRKIRRPKDLPPVENSPDNSADDSFHTAKSLSNCIWLNGLKYPDKTSKGEIQNT</sequence>
<reference evidence="2" key="13">
    <citation type="journal article" date="2015" name="Genome Res.">
        <title>The Release 6 reference sequence of the Drosophila melanogaster genome.</title>
        <authorList>
            <person name="Hoskins R.A."/>
            <person name="Carlson J.W."/>
            <person name="Wan K.H."/>
            <person name="Park S."/>
            <person name="Mendez I."/>
            <person name="Galle S.E."/>
            <person name="Booth B.W."/>
            <person name="Pfeiffer B.D."/>
            <person name="George R.A."/>
            <person name="Svirskas R."/>
            <person name="Krzywinski M."/>
            <person name="Schein J."/>
            <person name="Accardo M.C."/>
            <person name="Damia E."/>
            <person name="Messina G."/>
            <person name="Mendez-Lago M."/>
            <person name="de Pablos B."/>
            <person name="Demakova O.V."/>
            <person name="Andreyeva E.N."/>
            <person name="Boldyreva L.V."/>
            <person name="Marra M."/>
            <person name="Carvalho A.B."/>
            <person name="Dimitri P."/>
            <person name="Villasante A."/>
            <person name="Zhimulev I.F."/>
            <person name="Rubin G.M."/>
            <person name="Karpen G.H."/>
            <person name="Celniker S.E."/>
        </authorList>
    </citation>
    <scope>NUCLEOTIDE SEQUENCE</scope>
</reference>
<dbReference type="EMBL" id="AE014134">
    <property type="protein sequence ID" value="AAF53218.1"/>
    <property type="molecule type" value="Genomic_DNA"/>
</dbReference>
<proteinExistence type="evidence at transcript level"/>
<dbReference type="ExpressionAtlas" id="Q9VK61">
    <property type="expression patterns" value="baseline and differential"/>
</dbReference>
<reference evidence="3" key="7">
    <citation type="submission" date="2005-05" db="EMBL/GenBank/DDBJ databases">
        <authorList>
            <person name="Stapleton M."/>
            <person name="Carlson J."/>
            <person name="Chavez C."/>
            <person name="Frise E."/>
            <person name="George R."/>
            <person name="Pacleb J."/>
            <person name="Park S."/>
            <person name="Wan K."/>
            <person name="Yu C."/>
            <person name="Celniker S."/>
        </authorList>
    </citation>
    <scope>NUCLEOTIDE SEQUENCE</scope>
</reference>
<reference evidence="2 5" key="10">
    <citation type="journal article" date="2007" name="Science">
        <title>Sequence finishing and mapping of Drosophila melanogaster heterochromatin.</title>
        <authorList>
            <person name="Hoskins R.A."/>
            <person name="Carlson J.W."/>
            <person name="Kennedy C."/>
            <person name="Acevedo D."/>
            <person name="Evans-Holm M."/>
            <person name="Frise E."/>
            <person name="Wan K.H."/>
            <person name="Park S."/>
            <person name="Mendez-Lago M."/>
            <person name="Rossi F."/>
            <person name="Villasante A."/>
            <person name="Dimitri P."/>
            <person name="Karpen G.H."/>
            <person name="Celniker S.E."/>
        </authorList>
    </citation>
    <scope>NUCLEOTIDE SEQUENCE [LARGE SCALE GENOMIC DNA]</scope>
    <source>
        <strain evidence="5">Berkeley</strain>
    </source>
</reference>
<accession>Q9VK61</accession>
<dbReference type="PaxDb" id="7227-FBpp0079987"/>
<reference evidence="2" key="15">
    <citation type="submission" date="2022-11" db="EMBL/GenBank/DDBJ databases">
        <authorList>
            <consortium name="FlyBase"/>
        </authorList>
    </citation>
    <scope>NUCLEOTIDE SEQUENCE</scope>
</reference>
<reference evidence="2 5" key="9">
    <citation type="journal article" date="2007" name="Science">
        <title>The Release 5.1 annotation of Drosophila melanogaster heterochromatin.</title>
        <authorList>
            <person name="Smith C.D."/>
            <person name="Shu S."/>
            <person name="Mungall C.J."/>
            <person name="Karpen G.H."/>
        </authorList>
    </citation>
    <scope>NUCLEOTIDE SEQUENCE [LARGE SCALE GENOMIC DNA]</scope>
    <source>
        <strain evidence="5">Berkeley</strain>
    </source>
</reference>
<reference evidence="2" key="11">
    <citation type="journal article" date="2015" name="G3 (Bethesda)">
        <title>Gene Model Annotations for Drosophila melanogaster: Impact of High-Throughput Data.</title>
        <authorList>
            <consortium name="FlyBase Consortium"/>
            <person name="Matthews B.B."/>
            <person name="Dos Santos G."/>
            <person name="Crosby M.A."/>
            <person name="Emmert D.B."/>
            <person name="St Pierre S.E."/>
            <person name="Gramates L.S."/>
            <person name="Zhou P."/>
            <person name="Schroeder A.J."/>
            <person name="Falls K."/>
            <person name="Strelets V."/>
            <person name="Russo S.M."/>
            <person name="Gelbart W.M."/>
            <person name="null"/>
        </authorList>
    </citation>
    <scope>NUCLEOTIDE SEQUENCE</scope>
</reference>
<gene>
    <name evidence="2" type="primary">Dmel\CG15484</name>
    <name evidence="2 4" type="ORF">CG15484</name>
    <name evidence="2" type="ORF">Dmel_CG15484</name>
</gene>
<dbReference type="AGR" id="FB:FBgn0032452"/>
<dbReference type="DNASU" id="34682"/>
<evidence type="ECO:0000313" key="2">
    <source>
        <dbReference type="EMBL" id="AAF53218.1"/>
    </source>
</evidence>
<organism evidence="2 5">
    <name type="scientific">Drosophila melanogaster</name>
    <name type="common">Fruit fly</name>
    <dbReference type="NCBI Taxonomy" id="7227"/>
    <lineage>
        <taxon>Eukaryota</taxon>
        <taxon>Metazoa</taxon>
        <taxon>Ecdysozoa</taxon>
        <taxon>Arthropoda</taxon>
        <taxon>Hexapoda</taxon>
        <taxon>Insecta</taxon>
        <taxon>Pterygota</taxon>
        <taxon>Neoptera</taxon>
        <taxon>Endopterygota</taxon>
        <taxon>Diptera</taxon>
        <taxon>Brachycera</taxon>
        <taxon>Muscomorpha</taxon>
        <taxon>Ephydroidea</taxon>
        <taxon>Drosophilidae</taxon>
        <taxon>Drosophila</taxon>
        <taxon>Sophophora</taxon>
    </lineage>
</organism>
<dbReference type="GeneID" id="34682"/>
<dbReference type="OrthoDB" id="8054940at2759"/>
<name>Q9VK61_DROME</name>
<feature type="region of interest" description="Disordered" evidence="1">
    <location>
        <begin position="153"/>
        <end position="177"/>
    </location>
</feature>
<dbReference type="UCSC" id="CG15484-RA">
    <property type="organism name" value="d. melanogaster"/>
</dbReference>
<dbReference type="BioGRID-ORCS" id="34682">
    <property type="hits" value="0 hits in 1 CRISPR screen"/>
</dbReference>
<dbReference type="Proteomes" id="UP000000803">
    <property type="component" value="Chromosome 2L"/>
</dbReference>
<evidence type="ECO:0000313" key="5">
    <source>
        <dbReference type="Proteomes" id="UP000000803"/>
    </source>
</evidence>
<reference evidence="5" key="3">
    <citation type="journal article" date="2002" name="Genome Biol.">
        <title>Annotation of the Drosophila melanogaster euchromatic genome: a systematic review.</title>
        <authorList>
            <person name="Misra S."/>
            <person name="Crosby M.A."/>
            <person name="Mungall C.J."/>
            <person name="Matthews B.B."/>
            <person name="Campbell K.S."/>
            <person name="Hradecky P."/>
            <person name="Huang Y."/>
            <person name="Kaminker J.S."/>
            <person name="Millburn G.H."/>
            <person name="Prochnik S.E."/>
            <person name="Smith C.D."/>
            <person name="Tupy J.L."/>
            <person name="Whitfied E.J."/>
            <person name="Bayraktaroglu L."/>
            <person name="Berman B.P."/>
            <person name="Bettencourt B.R."/>
            <person name="Celniker S.E."/>
            <person name="de Grey A.D."/>
            <person name="Drysdale R.A."/>
            <person name="Harris N.L."/>
            <person name="Richter J."/>
            <person name="Russo S."/>
            <person name="Schroeder A.J."/>
            <person name="Shu S.Q."/>
            <person name="Stapleton M."/>
            <person name="Yamada C."/>
            <person name="Ashburner M."/>
            <person name="Gelbart W.M."/>
            <person name="Rubin G.M."/>
            <person name="Lewis S.E."/>
        </authorList>
    </citation>
    <scope>GENOME REANNOTATION</scope>
    <source>
        <strain evidence="5">Berkeley</strain>
    </source>
</reference>
<dbReference type="eggNOG" id="ENOG502T9NT">
    <property type="taxonomic scope" value="Eukaryota"/>
</dbReference>